<dbReference type="EMBL" id="HF935247">
    <property type="protein sequence ID" value="CCX05334.1"/>
    <property type="molecule type" value="Genomic_DNA"/>
</dbReference>
<dbReference type="PANTHER" id="PTHR21456">
    <property type="entry name" value="FAMILY WITH SEQUENCE SIMILARITY 102"/>
    <property type="match status" value="1"/>
</dbReference>
<feature type="compositionally biased region" description="Polar residues" evidence="1">
    <location>
        <begin position="316"/>
        <end position="333"/>
    </location>
</feature>
<dbReference type="STRING" id="1076935.U4L028"/>
<dbReference type="Proteomes" id="UP000018144">
    <property type="component" value="Unassembled WGS sequence"/>
</dbReference>
<dbReference type="InterPro" id="IPR039931">
    <property type="entry name" value="EEIG1/2-like"/>
</dbReference>
<feature type="compositionally biased region" description="Polar residues" evidence="1">
    <location>
        <begin position="1"/>
        <end position="13"/>
    </location>
</feature>
<evidence type="ECO:0000313" key="3">
    <source>
        <dbReference type="EMBL" id="CCX05334.1"/>
    </source>
</evidence>
<dbReference type="PANTHER" id="PTHR21456:SF1">
    <property type="entry name" value="C2 NT-TYPE DOMAIN-CONTAINING PROTEIN"/>
    <property type="match status" value="1"/>
</dbReference>
<keyword evidence="4" id="KW-1185">Reference proteome</keyword>
<sequence>MQTFGTRPTSIHTLGSPFVQPPPLPESPTFFSPPILSPALSRSSSSSSGFSNASRNLRRHLLIRDLGIDNLLVPKNRRAKFDLELQLHDLNNVPLVSGHAYIKWHIEGNTRADCRGRTKREPIKDHKVLWNYTTKVPTLRITIGKGNMLSDLNLIMEVHQEYGDRERILLGIVRVNLAEYAGLEKETRRYLMQDSKINSTVKVGIEMHQIGGDTNFQAPQLKGAQVFAGIAGIINEQRETDDSRNMHLQYTKSRETGATQDMYRRTLAASWQLIPGELNADECIEDIFAGGDGWSGSSGGRRGKPKSVRLSEASDSDSISQLSVTASTPTTSTHSDKPQLLSVTTIEPATLNGKKKGYALSVMTARSRTSSGKTNKSQGEIDEFEARDDLVSWRMPSHRLRTGA</sequence>
<dbReference type="OMA" id="WNNDAHN"/>
<protein>
    <submittedName>
        <fullName evidence="3">Similar to Uncharacterized protein C1494.08c acc. no. O60082</fullName>
    </submittedName>
</protein>
<feature type="region of interest" description="Disordered" evidence="1">
    <location>
        <begin position="294"/>
        <end position="337"/>
    </location>
</feature>
<reference evidence="3 4" key="1">
    <citation type="journal article" date="2013" name="PLoS Genet.">
        <title>The genome and development-dependent transcriptomes of Pyronema confluens: a window into fungal evolution.</title>
        <authorList>
            <person name="Traeger S."/>
            <person name="Altegoer F."/>
            <person name="Freitag M."/>
            <person name="Gabaldon T."/>
            <person name="Kempken F."/>
            <person name="Kumar A."/>
            <person name="Marcet-Houben M."/>
            <person name="Poggeler S."/>
            <person name="Stajich J.E."/>
            <person name="Nowrousian M."/>
        </authorList>
    </citation>
    <scope>NUCLEOTIDE SEQUENCE [LARGE SCALE GENOMIC DNA]</scope>
    <source>
        <strain evidence="4">CBS 100304</strain>
        <tissue evidence="3">Vegetative mycelium</tissue>
    </source>
</reference>
<name>U4L028_PYROM</name>
<dbReference type="InterPro" id="IPR019448">
    <property type="entry name" value="NT-C2"/>
</dbReference>
<dbReference type="PROSITE" id="PS51840">
    <property type="entry name" value="C2_NT"/>
    <property type="match status" value="1"/>
</dbReference>
<dbReference type="Pfam" id="PF10358">
    <property type="entry name" value="NT-C2"/>
    <property type="match status" value="1"/>
</dbReference>
<feature type="domain" description="C2 NT-type" evidence="2">
    <location>
        <begin position="71"/>
        <end position="209"/>
    </location>
</feature>
<proteinExistence type="predicted"/>
<evidence type="ECO:0000259" key="2">
    <source>
        <dbReference type="PROSITE" id="PS51840"/>
    </source>
</evidence>
<accession>U4L028</accession>
<gene>
    <name evidence="3" type="ORF">PCON_04921</name>
</gene>
<evidence type="ECO:0000256" key="1">
    <source>
        <dbReference type="SAM" id="MobiDB-lite"/>
    </source>
</evidence>
<organism evidence="3 4">
    <name type="scientific">Pyronema omphalodes (strain CBS 100304)</name>
    <name type="common">Pyronema confluens</name>
    <dbReference type="NCBI Taxonomy" id="1076935"/>
    <lineage>
        <taxon>Eukaryota</taxon>
        <taxon>Fungi</taxon>
        <taxon>Dikarya</taxon>
        <taxon>Ascomycota</taxon>
        <taxon>Pezizomycotina</taxon>
        <taxon>Pezizomycetes</taxon>
        <taxon>Pezizales</taxon>
        <taxon>Pyronemataceae</taxon>
        <taxon>Pyronema</taxon>
    </lineage>
</organism>
<dbReference type="OrthoDB" id="3365224at2759"/>
<feature type="region of interest" description="Disordered" evidence="1">
    <location>
        <begin position="1"/>
        <end position="23"/>
    </location>
</feature>
<dbReference type="AlphaFoldDB" id="U4L028"/>
<dbReference type="eggNOG" id="ENOG502R9IN">
    <property type="taxonomic scope" value="Eukaryota"/>
</dbReference>
<evidence type="ECO:0000313" key="4">
    <source>
        <dbReference type="Proteomes" id="UP000018144"/>
    </source>
</evidence>